<comment type="similarity">
    <text evidence="1">Belongs to the 'phage' integrase family.</text>
</comment>
<dbReference type="AlphaFoldDB" id="A0A0U1HXC0"/>
<evidence type="ECO:0000313" key="9">
    <source>
        <dbReference type="Proteomes" id="UP000042054"/>
    </source>
</evidence>
<evidence type="ECO:0000256" key="4">
    <source>
        <dbReference type="ARBA" id="ARBA00023172"/>
    </source>
</evidence>
<dbReference type="InterPro" id="IPR050808">
    <property type="entry name" value="Phage_Integrase"/>
</dbReference>
<gene>
    <name evidence="8" type="primary">int_2</name>
    <name evidence="8" type="ORF">ERS008555_03570</name>
</gene>
<evidence type="ECO:0000313" key="8">
    <source>
        <dbReference type="EMBL" id="CQI96198.1"/>
    </source>
</evidence>
<dbReference type="Proteomes" id="UP000042054">
    <property type="component" value="Unassembled WGS sequence"/>
</dbReference>
<dbReference type="InterPro" id="IPR002104">
    <property type="entry name" value="Integrase_catalytic"/>
</dbReference>
<evidence type="ECO:0000256" key="5">
    <source>
        <dbReference type="PROSITE-ProRule" id="PRU01248"/>
    </source>
</evidence>
<accession>A0A0U1HXC0</accession>
<dbReference type="InterPro" id="IPR053876">
    <property type="entry name" value="Phage_int_M"/>
</dbReference>
<dbReference type="Pfam" id="PF22022">
    <property type="entry name" value="Phage_int_M"/>
    <property type="match status" value="1"/>
</dbReference>
<dbReference type="EMBL" id="CTKE01000022">
    <property type="protein sequence ID" value="CQI96198.1"/>
    <property type="molecule type" value="Genomic_DNA"/>
</dbReference>
<dbReference type="SUPFAM" id="SSF54171">
    <property type="entry name" value="DNA-binding domain"/>
    <property type="match status" value="1"/>
</dbReference>
<evidence type="ECO:0000256" key="1">
    <source>
        <dbReference type="ARBA" id="ARBA00008857"/>
    </source>
</evidence>
<evidence type="ECO:0000259" key="7">
    <source>
        <dbReference type="PROSITE" id="PS51900"/>
    </source>
</evidence>
<dbReference type="Gene3D" id="1.10.443.10">
    <property type="entry name" value="Intergrase catalytic core"/>
    <property type="match status" value="1"/>
</dbReference>
<dbReference type="Pfam" id="PF00589">
    <property type="entry name" value="Phage_integrase"/>
    <property type="match status" value="1"/>
</dbReference>
<dbReference type="InterPro" id="IPR044068">
    <property type="entry name" value="CB"/>
</dbReference>
<dbReference type="PANTHER" id="PTHR30629">
    <property type="entry name" value="PROPHAGE INTEGRASE"/>
    <property type="match status" value="1"/>
</dbReference>
<dbReference type="STRING" id="29485.CH64_829"/>
<dbReference type="PANTHER" id="PTHR30629:SF2">
    <property type="entry name" value="PROPHAGE INTEGRASE INTS-RELATED"/>
    <property type="match status" value="1"/>
</dbReference>
<dbReference type="GO" id="GO:0008907">
    <property type="term" value="F:integrase activity"/>
    <property type="evidence" value="ECO:0007669"/>
    <property type="project" value="InterPro"/>
</dbReference>
<dbReference type="RefSeq" id="WP_050535400.1">
    <property type="nucleotide sequence ID" value="NZ_CTKE01000022.1"/>
</dbReference>
<reference evidence="8 9" key="1">
    <citation type="submission" date="2015-03" db="EMBL/GenBank/DDBJ databases">
        <authorList>
            <person name="Murphy D."/>
        </authorList>
    </citation>
    <scope>NUCLEOTIDE SEQUENCE [LARGE SCALE GENOMIC DNA]</scope>
    <source>
        <strain evidence="8 9">68/02</strain>
    </source>
</reference>
<sequence length="371" mass="42098">MASRPQRYDANLPRNLTYRRARKSFYWRNPITGEEISLGQIARRDAIAQAIEANNYIESNFQPVALLERLQTPAPSLKAEIDLEVNSVATWLKRYTKLLNRRDLAENTMKMRVLQIGYINQIFGKMQLEAVTTKHIADFINTYVDNGKSSMAVNLRSVLSDIFREAIADGLISANPVQATRTPSPKVKRERLDYGAFCKIYEAAGQQRSWVQHSMALALITGQRRDDVRQLKKGDVHDGKLWIIQGKTGNQIAISLSLRLEIMNTTVAEIIEKCMNESKSEYLISSSSKSSGRKLGALNADSLTKAFVKALKATDLVYEVSPPSFHEIRSLASRLYEAEYSKEFAQKLLGHKSMKMTNVYLDSRKNEWIEI</sequence>
<evidence type="ECO:0000256" key="3">
    <source>
        <dbReference type="ARBA" id="ARBA00023125"/>
    </source>
</evidence>
<dbReference type="Pfam" id="PF09003">
    <property type="entry name" value="Arm-DNA-bind_1"/>
    <property type="match status" value="1"/>
</dbReference>
<keyword evidence="3 5" id="KW-0238">DNA-binding</keyword>
<organism evidence="8 9">
    <name type="scientific">Yersinia rohdei</name>
    <dbReference type="NCBI Taxonomy" id="29485"/>
    <lineage>
        <taxon>Bacteria</taxon>
        <taxon>Pseudomonadati</taxon>
        <taxon>Pseudomonadota</taxon>
        <taxon>Gammaproteobacteria</taxon>
        <taxon>Enterobacterales</taxon>
        <taxon>Yersiniaceae</taxon>
        <taxon>Yersinia</taxon>
    </lineage>
</organism>
<dbReference type="InterPro" id="IPR013762">
    <property type="entry name" value="Integrase-like_cat_sf"/>
</dbReference>
<dbReference type="GO" id="GO:0006310">
    <property type="term" value="P:DNA recombination"/>
    <property type="evidence" value="ECO:0007669"/>
    <property type="project" value="UniProtKB-KW"/>
</dbReference>
<dbReference type="Gene3D" id="3.30.160.60">
    <property type="entry name" value="Classic Zinc Finger"/>
    <property type="match status" value="1"/>
</dbReference>
<keyword evidence="2" id="KW-0229">DNA integration</keyword>
<dbReference type="InterPro" id="IPR011010">
    <property type="entry name" value="DNA_brk_join_enz"/>
</dbReference>
<dbReference type="InterPro" id="IPR010998">
    <property type="entry name" value="Integrase_recombinase_N"/>
</dbReference>
<keyword evidence="4" id="KW-0233">DNA recombination</keyword>
<dbReference type="GO" id="GO:0003677">
    <property type="term" value="F:DNA binding"/>
    <property type="evidence" value="ECO:0007669"/>
    <property type="project" value="UniProtKB-UniRule"/>
</dbReference>
<dbReference type="Gene3D" id="1.10.150.130">
    <property type="match status" value="1"/>
</dbReference>
<dbReference type="PROSITE" id="PS51898">
    <property type="entry name" value="TYR_RECOMBINASE"/>
    <property type="match status" value="1"/>
</dbReference>
<protein>
    <submittedName>
        <fullName evidence="8">Phage integrase</fullName>
    </submittedName>
</protein>
<dbReference type="PROSITE" id="PS51900">
    <property type="entry name" value="CB"/>
    <property type="match status" value="1"/>
</dbReference>
<feature type="domain" description="Core-binding (CB)" evidence="7">
    <location>
        <begin position="86"/>
        <end position="167"/>
    </location>
</feature>
<dbReference type="InterPro" id="IPR016177">
    <property type="entry name" value="DNA-bd_dom_sf"/>
</dbReference>
<name>A0A0U1HXC0_YERRO</name>
<evidence type="ECO:0000256" key="2">
    <source>
        <dbReference type="ARBA" id="ARBA00022908"/>
    </source>
</evidence>
<evidence type="ECO:0000259" key="6">
    <source>
        <dbReference type="PROSITE" id="PS51898"/>
    </source>
</evidence>
<feature type="domain" description="Tyr recombinase" evidence="6">
    <location>
        <begin position="187"/>
        <end position="371"/>
    </location>
</feature>
<dbReference type="SUPFAM" id="SSF56349">
    <property type="entry name" value="DNA breaking-rejoining enzymes"/>
    <property type="match status" value="1"/>
</dbReference>
<dbReference type="InterPro" id="IPR015094">
    <property type="entry name" value="Integrase_lambda-typ_DNA-bd_N"/>
</dbReference>
<proteinExistence type="inferred from homology"/>